<name>A0AAJ2MTI7_STEMA</name>
<feature type="transmembrane region" description="Helical" evidence="1">
    <location>
        <begin position="825"/>
        <end position="844"/>
    </location>
</feature>
<feature type="transmembrane region" description="Helical" evidence="1">
    <location>
        <begin position="792"/>
        <end position="813"/>
    </location>
</feature>
<sequence>MDKKPTQSCDPAKKCDVCDQVGLPILPIRYAICRSDVKEMWQGPRLGGGFGKDVASVALPGSEAHYTLRLARQGYLYVFNEIRGEWKGYQITSDSYLLEFDPHAPPPPQEEFQPTCARMADSQVARFVTIPDPKRAGKVWFGFSEAPWTKEIIERNRRSSERKMHMRCIDVQAWLKGKSLDHVGSATDAPLMVSEFKFGKRVKSEPEVKIPLLPSNPAPAAEPGKPQIVDGAVEKLLDVVEVYANPGFSFSFAPFSRCKQDVPGMEAWLQKSSPAVRPMMVALNDPAGITQELSALVRQKTRDFEEEDDRGWKHATSVAIRGIRQAIEDQAAAEKLSSVRASAYTGRAAIELYAAGITKMREELTPEEDKKARDSAWDRYRDDYSQQAVDQFDTNLAPEMERYTSSHLTPIAQSFVRWYKNDDFRTWLACNHIDELSYSSMRLTEIVDSSLEGVEGFECVQAAVLEDLAGRFQDIKNCTVRALTLNDKIAAEVIEKQSKTFLSNADNPGAWSNLFKAYGHVLDRGANKPRELQQGLGLVAGLVFKTSGMFVTALTKAGSTVAKAGISVAISTATRNNLVGLLGVLSGKRIQRVGIRASEREMAHFLVEALSEGQAGVNKRELRARVDQHLRQELSERSGARVATGDRNARGRKVFEWAVFWDKEAMAAVRNGQPGAMTNMLMSEEQVRALVRNRAAQYTAPHVSLDVRLGVVGLVLDAWNVADSYGKLDEEKEGPAGRRHLSLGAALAGFAGTSVELTGLALGKSMWGRTALSSEIRFGALQVSTRAGMVGFFGKLLGAVGGLLGAVIDGWKAYDAYKRNDVPMVAFYTVTAISGAVVAILMLAGVMTAGVGFIVLLVLGLISMLGEWLINLIRDDKIERWLDMTPFGVHNHGSFDSVDTQDEAYNAMLPAGA</sequence>
<keyword evidence="1" id="KW-0472">Membrane</keyword>
<evidence type="ECO:0000259" key="2">
    <source>
        <dbReference type="Pfam" id="PF20249"/>
    </source>
</evidence>
<comment type="caution">
    <text evidence="3">The sequence shown here is derived from an EMBL/GenBank/DDBJ whole genome shotgun (WGS) entry which is preliminary data.</text>
</comment>
<evidence type="ECO:0000256" key="1">
    <source>
        <dbReference type="SAM" id="Phobius"/>
    </source>
</evidence>
<accession>A0AAJ2MTI7</accession>
<organism evidence="3 4">
    <name type="scientific">Stenotrophomonas maltophilia</name>
    <name type="common">Pseudomonas maltophilia</name>
    <name type="synonym">Xanthomonas maltophilia</name>
    <dbReference type="NCBI Taxonomy" id="40324"/>
    <lineage>
        <taxon>Bacteria</taxon>
        <taxon>Pseudomonadati</taxon>
        <taxon>Pseudomonadota</taxon>
        <taxon>Gammaproteobacteria</taxon>
        <taxon>Lysobacterales</taxon>
        <taxon>Lysobacteraceae</taxon>
        <taxon>Stenotrophomonas</taxon>
        <taxon>Stenotrophomonas maltophilia group</taxon>
    </lineage>
</organism>
<keyword evidence="1" id="KW-1133">Transmembrane helix</keyword>
<reference evidence="3" key="1">
    <citation type="submission" date="2023-07" db="EMBL/GenBank/DDBJ databases">
        <title>Comparative genomics of clinical Stenotrophomonas maltophilia isolates reveals regions of diversity which correlate with colonization and persistence in vivo.</title>
        <authorList>
            <person name="Mcdaniel M.S."/>
            <person name="Swords W.E."/>
            <person name="Sumpter N.A."/>
            <person name="Lindgren N.R."/>
            <person name="Billiot C.E."/>
        </authorList>
    </citation>
    <scope>NUCLEOTIDE SEQUENCE</scope>
    <source>
        <strain evidence="3">Ism4</strain>
    </source>
</reference>
<dbReference type="EMBL" id="JAVSKO010000005">
    <property type="protein sequence ID" value="MDT3469093.1"/>
    <property type="molecule type" value="Genomic_DNA"/>
</dbReference>
<protein>
    <submittedName>
        <fullName evidence="3">T6SS effector BTH_I2691 family protein</fullName>
    </submittedName>
</protein>
<dbReference type="AlphaFoldDB" id="A0AAJ2MTI7"/>
<dbReference type="Pfam" id="PF20249">
    <property type="entry name" value="VasX_N"/>
    <property type="match status" value="1"/>
</dbReference>
<dbReference type="CDD" id="cd20707">
    <property type="entry name" value="MIX_III"/>
    <property type="match status" value="1"/>
</dbReference>
<dbReference type="NCBIfam" id="NF041559">
    <property type="entry name" value="BTH_I2691_fam"/>
    <property type="match status" value="1"/>
</dbReference>
<feature type="domain" description="Toxin VasX N-terminal region" evidence="2">
    <location>
        <begin position="15"/>
        <end position="175"/>
    </location>
</feature>
<dbReference type="InterPro" id="IPR048126">
    <property type="entry name" value="Toxin_VasX"/>
</dbReference>
<dbReference type="RefSeq" id="WP_308307869.1">
    <property type="nucleotide sequence ID" value="NZ_JAVSKO010000005.1"/>
</dbReference>
<dbReference type="InterPro" id="IPR046864">
    <property type="entry name" value="VasX_N"/>
</dbReference>
<gene>
    <name evidence="3" type="ORF">ROV92_14005</name>
</gene>
<evidence type="ECO:0000313" key="3">
    <source>
        <dbReference type="EMBL" id="MDT3469093.1"/>
    </source>
</evidence>
<dbReference type="Proteomes" id="UP001251948">
    <property type="component" value="Unassembled WGS sequence"/>
</dbReference>
<proteinExistence type="predicted"/>
<keyword evidence="1" id="KW-0812">Transmembrane</keyword>
<feature type="transmembrane region" description="Helical" evidence="1">
    <location>
        <begin position="850"/>
        <end position="870"/>
    </location>
</feature>
<evidence type="ECO:0000313" key="4">
    <source>
        <dbReference type="Proteomes" id="UP001251948"/>
    </source>
</evidence>